<protein>
    <submittedName>
        <fullName evidence="2">Alpha/beta hydrolase</fullName>
    </submittedName>
</protein>
<proteinExistence type="predicted"/>
<dbReference type="Proteomes" id="UP000050827">
    <property type="component" value="Unassembled WGS sequence"/>
</dbReference>
<name>A0A0Q1BKT5_9FLAO</name>
<feature type="domain" description="AB hydrolase-1" evidence="1">
    <location>
        <begin position="78"/>
        <end position="217"/>
    </location>
</feature>
<comment type="caution">
    <text evidence="2">The sequence shown here is derived from an EMBL/GenBank/DDBJ whole genome shotgun (WGS) entry which is preliminary data.</text>
</comment>
<sequence length="279" mass="32410">MKKLITKILPLVYGQYFNIYSLFTPKKAAHKAFNLLCTVRKGKVRTEQKDFLDNAKLEVEDAAGHQLQSYRWPGKKETILLVHGWESNTFRWRNLIKKLQDAEFNIIAFDAPSHGYSSGKLLYVPLYEKALHYMTKKYTPKYIIGHSVGGMTLMYNEFKNPNPKVEKLVTIGAPSEFHEFMDNYQKILKFSNRFMTVLDGYIFDRFGFHIQDFSSSRFAQSNTKKGLLFHDRLDKIAPYHASENVHKNWASSKLISTEGLGHSMHQEEVNNQIIEFLEA</sequence>
<keyword evidence="3" id="KW-1185">Reference proteome</keyword>
<evidence type="ECO:0000313" key="2">
    <source>
        <dbReference type="EMBL" id="KQC31281.1"/>
    </source>
</evidence>
<dbReference type="InterPro" id="IPR050266">
    <property type="entry name" value="AB_hydrolase_sf"/>
</dbReference>
<dbReference type="PANTHER" id="PTHR43798:SF33">
    <property type="entry name" value="HYDROLASE, PUTATIVE (AFU_ORTHOLOGUE AFUA_2G14860)-RELATED"/>
    <property type="match status" value="1"/>
</dbReference>
<keyword evidence="2" id="KW-0378">Hydrolase</keyword>
<organism evidence="2 3">
    <name type="scientific">Flagellimonas eckloniae</name>
    <dbReference type="NCBI Taxonomy" id="346185"/>
    <lineage>
        <taxon>Bacteria</taxon>
        <taxon>Pseudomonadati</taxon>
        <taxon>Bacteroidota</taxon>
        <taxon>Flavobacteriia</taxon>
        <taxon>Flavobacteriales</taxon>
        <taxon>Flavobacteriaceae</taxon>
        <taxon>Flagellimonas</taxon>
    </lineage>
</organism>
<gene>
    <name evidence="2" type="ORF">AAY42_16320</name>
</gene>
<dbReference type="SUPFAM" id="SSF53474">
    <property type="entry name" value="alpha/beta-Hydrolases"/>
    <property type="match status" value="1"/>
</dbReference>
<dbReference type="InterPro" id="IPR029058">
    <property type="entry name" value="AB_hydrolase_fold"/>
</dbReference>
<reference evidence="2 3" key="1">
    <citation type="submission" date="2015-04" db="EMBL/GenBank/DDBJ databases">
        <title>Complete genome of flavobacterium.</title>
        <authorList>
            <person name="Kwon Y.M."/>
            <person name="Kim S.-J."/>
        </authorList>
    </citation>
    <scope>NUCLEOTIDE SEQUENCE [LARGE SCALE GENOMIC DNA]</scope>
    <source>
        <strain evidence="2 3">DK169</strain>
    </source>
</reference>
<evidence type="ECO:0000313" key="3">
    <source>
        <dbReference type="Proteomes" id="UP000050827"/>
    </source>
</evidence>
<dbReference type="GO" id="GO:0016787">
    <property type="term" value="F:hydrolase activity"/>
    <property type="evidence" value="ECO:0007669"/>
    <property type="project" value="UniProtKB-KW"/>
</dbReference>
<dbReference type="OrthoDB" id="9785847at2"/>
<dbReference type="EMBL" id="LCTZ01000002">
    <property type="protein sequence ID" value="KQC31281.1"/>
    <property type="molecule type" value="Genomic_DNA"/>
</dbReference>
<accession>A0A0Q1BKT5</accession>
<dbReference type="PATRIC" id="fig|1547436.3.peg.3363"/>
<dbReference type="RefSeq" id="WP_055397133.1">
    <property type="nucleotide sequence ID" value="NZ_LCTZ01000002.1"/>
</dbReference>
<evidence type="ECO:0000259" key="1">
    <source>
        <dbReference type="Pfam" id="PF00561"/>
    </source>
</evidence>
<dbReference type="GO" id="GO:0016020">
    <property type="term" value="C:membrane"/>
    <property type="evidence" value="ECO:0007669"/>
    <property type="project" value="TreeGrafter"/>
</dbReference>
<dbReference type="STRING" id="346185.AAY42_16320"/>
<dbReference type="Pfam" id="PF00561">
    <property type="entry name" value="Abhydrolase_1"/>
    <property type="match status" value="1"/>
</dbReference>
<dbReference type="AlphaFoldDB" id="A0A0Q1BKT5"/>
<dbReference type="InterPro" id="IPR000073">
    <property type="entry name" value="AB_hydrolase_1"/>
</dbReference>
<dbReference type="PANTHER" id="PTHR43798">
    <property type="entry name" value="MONOACYLGLYCEROL LIPASE"/>
    <property type="match status" value="1"/>
</dbReference>
<dbReference type="Gene3D" id="3.40.50.1820">
    <property type="entry name" value="alpha/beta hydrolase"/>
    <property type="match status" value="1"/>
</dbReference>